<dbReference type="GO" id="GO:0015292">
    <property type="term" value="F:uniporter activity"/>
    <property type="evidence" value="ECO:0007669"/>
    <property type="project" value="TreeGrafter"/>
</dbReference>
<reference evidence="12 13" key="1">
    <citation type="journal article" date="2013" name="BMC Genomics">
        <title>The miniature genome of a carnivorous plant Genlisea aurea contains a low number of genes and short non-coding sequences.</title>
        <authorList>
            <person name="Leushkin E.V."/>
            <person name="Sutormin R.A."/>
            <person name="Nabieva E.R."/>
            <person name="Penin A.A."/>
            <person name="Kondrashov A.S."/>
            <person name="Logacheva M.D."/>
        </authorList>
    </citation>
    <scope>NUCLEOTIDE SEQUENCE [LARGE SCALE GENOMIC DNA]</scope>
</reference>
<evidence type="ECO:0000313" key="13">
    <source>
        <dbReference type="Proteomes" id="UP000015453"/>
    </source>
</evidence>
<dbReference type="GO" id="GO:0036444">
    <property type="term" value="P:calcium import into the mitochondrion"/>
    <property type="evidence" value="ECO:0007669"/>
    <property type="project" value="TreeGrafter"/>
</dbReference>
<dbReference type="GO" id="GO:0051560">
    <property type="term" value="P:mitochondrial calcium ion homeostasis"/>
    <property type="evidence" value="ECO:0007669"/>
    <property type="project" value="InterPro"/>
</dbReference>
<comment type="similarity">
    <text evidence="2">Belongs to the MCU (TC 1.A.77) family.</text>
</comment>
<dbReference type="InterPro" id="IPR039055">
    <property type="entry name" value="MCU_fam"/>
</dbReference>
<comment type="caution">
    <text evidence="12">The sequence shown here is derived from an EMBL/GenBank/DDBJ whole genome shotgun (WGS) entry which is preliminary data.</text>
</comment>
<feature type="non-terminal residue" evidence="12">
    <location>
        <position position="1"/>
    </location>
</feature>
<feature type="non-terminal residue" evidence="12">
    <location>
        <position position="268"/>
    </location>
</feature>
<evidence type="ECO:0000256" key="7">
    <source>
        <dbReference type="ARBA" id="ARBA00022989"/>
    </source>
</evidence>
<dbReference type="EMBL" id="AUSU01009244">
    <property type="protein sequence ID" value="EPS58409.1"/>
    <property type="molecule type" value="Genomic_DNA"/>
</dbReference>
<gene>
    <name evidence="12" type="ORF">M569_16406</name>
</gene>
<keyword evidence="4" id="KW-0109">Calcium transport</keyword>
<dbReference type="OrthoDB" id="278338at2759"/>
<protein>
    <recommendedName>
        <fullName evidence="11">Calcium uniporter protein C-terminal domain-containing protein</fullName>
    </recommendedName>
</protein>
<evidence type="ECO:0000256" key="10">
    <source>
        <dbReference type="SAM" id="Phobius"/>
    </source>
</evidence>
<evidence type="ECO:0000256" key="8">
    <source>
        <dbReference type="ARBA" id="ARBA00023065"/>
    </source>
</evidence>
<name>S8BVN7_9LAMI</name>
<dbReference type="PANTHER" id="PTHR13462">
    <property type="entry name" value="CALCIUM UNIPORTER PROTEIN, MITOCHONDRIAL"/>
    <property type="match status" value="1"/>
</dbReference>
<keyword evidence="5 10" id="KW-0812">Transmembrane</keyword>
<keyword evidence="8" id="KW-0406">Ion transport</keyword>
<dbReference type="InterPro" id="IPR006769">
    <property type="entry name" value="MCU_C"/>
</dbReference>
<comment type="subcellular location">
    <subcellularLocation>
        <location evidence="1">Membrane</location>
        <topology evidence="1">Multi-pass membrane protein</topology>
    </subcellularLocation>
</comment>
<dbReference type="AlphaFoldDB" id="S8BVN7"/>
<keyword evidence="9 10" id="KW-0472">Membrane</keyword>
<evidence type="ECO:0000256" key="2">
    <source>
        <dbReference type="ARBA" id="ARBA00005653"/>
    </source>
</evidence>
<feature type="domain" description="Calcium uniporter protein C-terminal" evidence="11">
    <location>
        <begin position="115"/>
        <end position="266"/>
    </location>
</feature>
<dbReference type="GO" id="GO:0005262">
    <property type="term" value="F:calcium channel activity"/>
    <property type="evidence" value="ECO:0007669"/>
    <property type="project" value="TreeGrafter"/>
</dbReference>
<sequence>ELAPDPGDDGIFRRFLHRKPSIVGPGVRFLPTGEKLLEKLQVMDVTRDRIRLDGLIPPAPSSPEAELTVSDAVKILRLSQLESVKQRLRRIEKDVISYSQFLEICAEGCSDPNESLELAKRLDESGNVIVLGNTVFVRPDQVVKAVRSLLMLPAAIDEELEEMEKEKAAIEGEAKALVRRELWLGLGFLMVQTAGFMRLTFWELTWDVMEPICFYVTSIYFMGGYAFFLRTSKEPSFEGFFLSRVEAKQNRLMKARNFDLDRYNRLTK</sequence>
<keyword evidence="7 10" id="KW-1133">Transmembrane helix</keyword>
<dbReference type="PANTHER" id="PTHR13462:SF31">
    <property type="entry name" value="CALCIUM UNIPORTER PROTEIN 1, MITOCHONDRIAL"/>
    <property type="match status" value="1"/>
</dbReference>
<evidence type="ECO:0000256" key="3">
    <source>
        <dbReference type="ARBA" id="ARBA00022448"/>
    </source>
</evidence>
<feature type="transmembrane region" description="Helical" evidence="10">
    <location>
        <begin position="182"/>
        <end position="202"/>
    </location>
</feature>
<accession>S8BVN7</accession>
<dbReference type="Pfam" id="PF04678">
    <property type="entry name" value="MCU"/>
    <property type="match status" value="1"/>
</dbReference>
<dbReference type="Proteomes" id="UP000015453">
    <property type="component" value="Unassembled WGS sequence"/>
</dbReference>
<feature type="transmembrane region" description="Helical" evidence="10">
    <location>
        <begin position="208"/>
        <end position="228"/>
    </location>
</feature>
<evidence type="ECO:0000256" key="1">
    <source>
        <dbReference type="ARBA" id="ARBA00004141"/>
    </source>
</evidence>
<evidence type="ECO:0000256" key="9">
    <source>
        <dbReference type="ARBA" id="ARBA00023136"/>
    </source>
</evidence>
<evidence type="ECO:0000259" key="11">
    <source>
        <dbReference type="Pfam" id="PF04678"/>
    </source>
</evidence>
<evidence type="ECO:0000313" key="12">
    <source>
        <dbReference type="EMBL" id="EPS58409.1"/>
    </source>
</evidence>
<organism evidence="12 13">
    <name type="scientific">Genlisea aurea</name>
    <dbReference type="NCBI Taxonomy" id="192259"/>
    <lineage>
        <taxon>Eukaryota</taxon>
        <taxon>Viridiplantae</taxon>
        <taxon>Streptophyta</taxon>
        <taxon>Embryophyta</taxon>
        <taxon>Tracheophyta</taxon>
        <taxon>Spermatophyta</taxon>
        <taxon>Magnoliopsida</taxon>
        <taxon>eudicotyledons</taxon>
        <taxon>Gunneridae</taxon>
        <taxon>Pentapetalae</taxon>
        <taxon>asterids</taxon>
        <taxon>lamiids</taxon>
        <taxon>Lamiales</taxon>
        <taxon>Lentibulariaceae</taxon>
        <taxon>Genlisea</taxon>
    </lineage>
</organism>
<evidence type="ECO:0000256" key="4">
    <source>
        <dbReference type="ARBA" id="ARBA00022568"/>
    </source>
</evidence>
<evidence type="ECO:0000256" key="5">
    <source>
        <dbReference type="ARBA" id="ARBA00022692"/>
    </source>
</evidence>
<dbReference type="GO" id="GO:1990246">
    <property type="term" value="C:uniplex complex"/>
    <property type="evidence" value="ECO:0007669"/>
    <property type="project" value="TreeGrafter"/>
</dbReference>
<keyword evidence="13" id="KW-1185">Reference proteome</keyword>
<keyword evidence="6" id="KW-0106">Calcium</keyword>
<proteinExistence type="inferred from homology"/>
<keyword evidence="3" id="KW-0813">Transport</keyword>
<evidence type="ECO:0000256" key="6">
    <source>
        <dbReference type="ARBA" id="ARBA00022837"/>
    </source>
</evidence>